<evidence type="ECO:0000313" key="3">
    <source>
        <dbReference type="Proteomes" id="UP000184383"/>
    </source>
</evidence>
<reference evidence="3" key="1">
    <citation type="journal article" date="2017" name="Genome Biol.">
        <title>Comparative genomics reveals high biological diversity and specific adaptations in the industrially and medically important fungal genus Aspergillus.</title>
        <authorList>
            <person name="de Vries R.P."/>
            <person name="Riley R."/>
            <person name="Wiebenga A."/>
            <person name="Aguilar-Osorio G."/>
            <person name="Amillis S."/>
            <person name="Uchima C.A."/>
            <person name="Anderluh G."/>
            <person name="Asadollahi M."/>
            <person name="Askin M."/>
            <person name="Barry K."/>
            <person name="Battaglia E."/>
            <person name="Bayram O."/>
            <person name="Benocci T."/>
            <person name="Braus-Stromeyer S.A."/>
            <person name="Caldana C."/>
            <person name="Canovas D."/>
            <person name="Cerqueira G.C."/>
            <person name="Chen F."/>
            <person name="Chen W."/>
            <person name="Choi C."/>
            <person name="Clum A."/>
            <person name="Dos Santos R.A."/>
            <person name="Damasio A.R."/>
            <person name="Diallinas G."/>
            <person name="Emri T."/>
            <person name="Fekete E."/>
            <person name="Flipphi M."/>
            <person name="Freyberg S."/>
            <person name="Gallo A."/>
            <person name="Gournas C."/>
            <person name="Habgood R."/>
            <person name="Hainaut M."/>
            <person name="Harispe M.L."/>
            <person name="Henrissat B."/>
            <person name="Hilden K.S."/>
            <person name="Hope R."/>
            <person name="Hossain A."/>
            <person name="Karabika E."/>
            <person name="Karaffa L."/>
            <person name="Karanyi Z."/>
            <person name="Krasevec N."/>
            <person name="Kuo A."/>
            <person name="Kusch H."/>
            <person name="LaButti K."/>
            <person name="Lagendijk E.L."/>
            <person name="Lapidus A."/>
            <person name="Levasseur A."/>
            <person name="Lindquist E."/>
            <person name="Lipzen A."/>
            <person name="Logrieco A.F."/>
            <person name="MacCabe A."/>
            <person name="Maekelae M.R."/>
            <person name="Malavazi I."/>
            <person name="Melin P."/>
            <person name="Meyer V."/>
            <person name="Mielnichuk N."/>
            <person name="Miskei M."/>
            <person name="Molnar A.P."/>
            <person name="Mule G."/>
            <person name="Ngan C.Y."/>
            <person name="Orejas M."/>
            <person name="Orosz E."/>
            <person name="Ouedraogo J.P."/>
            <person name="Overkamp K.M."/>
            <person name="Park H.-S."/>
            <person name="Perrone G."/>
            <person name="Piumi F."/>
            <person name="Punt P.J."/>
            <person name="Ram A.F."/>
            <person name="Ramon A."/>
            <person name="Rauscher S."/>
            <person name="Record E."/>
            <person name="Riano-Pachon D.M."/>
            <person name="Robert V."/>
            <person name="Roehrig J."/>
            <person name="Ruller R."/>
            <person name="Salamov A."/>
            <person name="Salih N.S."/>
            <person name="Samson R.A."/>
            <person name="Sandor E."/>
            <person name="Sanguinetti M."/>
            <person name="Schuetze T."/>
            <person name="Sepcic K."/>
            <person name="Shelest E."/>
            <person name="Sherlock G."/>
            <person name="Sophianopoulou V."/>
            <person name="Squina F.M."/>
            <person name="Sun H."/>
            <person name="Susca A."/>
            <person name="Todd R.B."/>
            <person name="Tsang A."/>
            <person name="Unkles S.E."/>
            <person name="van de Wiele N."/>
            <person name="van Rossen-Uffink D."/>
            <person name="Oliveira J.V."/>
            <person name="Vesth T.C."/>
            <person name="Visser J."/>
            <person name="Yu J.-H."/>
            <person name="Zhou M."/>
            <person name="Andersen M.R."/>
            <person name="Archer D.B."/>
            <person name="Baker S.E."/>
            <person name="Benoit I."/>
            <person name="Brakhage A.A."/>
            <person name="Braus G.H."/>
            <person name="Fischer R."/>
            <person name="Frisvad J.C."/>
            <person name="Goldman G.H."/>
            <person name="Houbraken J."/>
            <person name="Oakley B."/>
            <person name="Pocsi I."/>
            <person name="Scazzocchio C."/>
            <person name="Seiboth B."/>
            <person name="vanKuyk P.A."/>
            <person name="Wortman J."/>
            <person name="Dyer P.S."/>
            <person name="Grigoriev I.V."/>
        </authorList>
    </citation>
    <scope>NUCLEOTIDE SEQUENCE [LARGE SCALE GENOMIC DNA]</scope>
    <source>
        <strain evidence="3">DTO 134E9</strain>
    </source>
</reference>
<gene>
    <name evidence="2" type="ORF">ASPWEDRAFT_598538</name>
</gene>
<dbReference type="RefSeq" id="XP_040686624.1">
    <property type="nucleotide sequence ID" value="XM_040838478.1"/>
</dbReference>
<protein>
    <submittedName>
        <fullName evidence="2">Uncharacterized protein</fullName>
    </submittedName>
</protein>
<dbReference type="EMBL" id="KV878214">
    <property type="protein sequence ID" value="OJJ32947.1"/>
    <property type="molecule type" value="Genomic_DNA"/>
</dbReference>
<dbReference type="VEuPathDB" id="FungiDB:ASPWEDRAFT_598538"/>
<keyword evidence="1" id="KW-0732">Signal</keyword>
<dbReference type="Proteomes" id="UP000184383">
    <property type="component" value="Unassembled WGS sequence"/>
</dbReference>
<accession>A0A1L9RDK8</accession>
<dbReference type="AlphaFoldDB" id="A0A1L9RDK8"/>
<keyword evidence="3" id="KW-1185">Reference proteome</keyword>
<proteinExistence type="predicted"/>
<dbReference type="GeneID" id="63754326"/>
<sequence>MLNTLFLIISFYTGLTDFAVSRYRYTPILKAMATSVCLYSHLYPHVAVPALCHGHLAGAYFLVQDSVPTNTSWTITVSNIIVFGPQEEDFHADKGAGTGNKMNYRSLSISRVRGYAHEARINSK</sequence>
<evidence type="ECO:0000256" key="1">
    <source>
        <dbReference type="SAM" id="SignalP"/>
    </source>
</evidence>
<organism evidence="2 3">
    <name type="scientific">Aspergillus wentii DTO 134E9</name>
    <dbReference type="NCBI Taxonomy" id="1073089"/>
    <lineage>
        <taxon>Eukaryota</taxon>
        <taxon>Fungi</taxon>
        <taxon>Dikarya</taxon>
        <taxon>Ascomycota</taxon>
        <taxon>Pezizomycotina</taxon>
        <taxon>Eurotiomycetes</taxon>
        <taxon>Eurotiomycetidae</taxon>
        <taxon>Eurotiales</taxon>
        <taxon>Aspergillaceae</taxon>
        <taxon>Aspergillus</taxon>
        <taxon>Aspergillus subgen. Cremei</taxon>
    </lineage>
</organism>
<feature type="signal peptide" evidence="1">
    <location>
        <begin position="1"/>
        <end position="18"/>
    </location>
</feature>
<evidence type="ECO:0000313" key="2">
    <source>
        <dbReference type="EMBL" id="OJJ32947.1"/>
    </source>
</evidence>
<name>A0A1L9RDK8_ASPWE</name>
<feature type="chain" id="PRO_5012792779" evidence="1">
    <location>
        <begin position="19"/>
        <end position="124"/>
    </location>
</feature>